<protein>
    <recommendedName>
        <fullName evidence="4">Glycoside hydrolase family 3 N-terminal domain-containing protein</fullName>
    </recommendedName>
</protein>
<dbReference type="Pfam" id="PF00933">
    <property type="entry name" value="Glyco_hydro_3"/>
    <property type="match status" value="1"/>
</dbReference>
<dbReference type="Proteomes" id="UP000093482">
    <property type="component" value="Unassembled WGS sequence"/>
</dbReference>
<dbReference type="PANTHER" id="PTHR30480:SF16">
    <property type="entry name" value="GLYCOSIDE HYDROLASE FAMILY 3 DOMAIN PROTEIN"/>
    <property type="match status" value="1"/>
</dbReference>
<dbReference type="InterPro" id="IPR036962">
    <property type="entry name" value="Glyco_hydro_3_N_sf"/>
</dbReference>
<dbReference type="InterPro" id="IPR050226">
    <property type="entry name" value="NagZ_Beta-hexosaminidase"/>
</dbReference>
<name>A0A1C0Z244_9BACL</name>
<evidence type="ECO:0000313" key="6">
    <source>
        <dbReference type="Proteomes" id="UP000093482"/>
    </source>
</evidence>
<dbReference type="PANTHER" id="PTHR30480">
    <property type="entry name" value="BETA-HEXOSAMINIDASE-RELATED"/>
    <property type="match status" value="1"/>
</dbReference>
<evidence type="ECO:0000256" key="3">
    <source>
        <dbReference type="ARBA" id="ARBA00023295"/>
    </source>
</evidence>
<dbReference type="RefSeq" id="WP_066461630.1">
    <property type="nucleotide sequence ID" value="NZ_MATO01000007.1"/>
</dbReference>
<dbReference type="GO" id="GO:0005975">
    <property type="term" value="P:carbohydrate metabolic process"/>
    <property type="evidence" value="ECO:0007669"/>
    <property type="project" value="InterPro"/>
</dbReference>
<evidence type="ECO:0000256" key="1">
    <source>
        <dbReference type="ARBA" id="ARBA00005336"/>
    </source>
</evidence>
<dbReference type="GO" id="GO:0004553">
    <property type="term" value="F:hydrolase activity, hydrolyzing O-glycosyl compounds"/>
    <property type="evidence" value="ECO:0007669"/>
    <property type="project" value="InterPro"/>
</dbReference>
<dbReference type="InterPro" id="IPR017853">
    <property type="entry name" value="GH"/>
</dbReference>
<keyword evidence="6" id="KW-1185">Reference proteome</keyword>
<proteinExistence type="inferred from homology"/>
<evidence type="ECO:0000256" key="2">
    <source>
        <dbReference type="ARBA" id="ARBA00022801"/>
    </source>
</evidence>
<dbReference type="InterPro" id="IPR019800">
    <property type="entry name" value="Glyco_hydro_3_AS"/>
</dbReference>
<dbReference type="EMBL" id="MATO01000007">
    <property type="protein sequence ID" value="OCS93514.1"/>
    <property type="molecule type" value="Genomic_DNA"/>
</dbReference>
<evidence type="ECO:0000259" key="4">
    <source>
        <dbReference type="Pfam" id="PF00933"/>
    </source>
</evidence>
<evidence type="ECO:0000313" key="5">
    <source>
        <dbReference type="EMBL" id="OCS93514.1"/>
    </source>
</evidence>
<feature type="domain" description="Glycoside hydrolase family 3 N-terminal" evidence="4">
    <location>
        <begin position="131"/>
        <end position="447"/>
    </location>
</feature>
<dbReference type="SUPFAM" id="SSF51445">
    <property type="entry name" value="(Trans)glycosidases"/>
    <property type="match status" value="1"/>
</dbReference>
<dbReference type="PROSITE" id="PS00775">
    <property type="entry name" value="GLYCOSYL_HYDROL_F3"/>
    <property type="match status" value="1"/>
</dbReference>
<comment type="caution">
    <text evidence="5">The sequence shown here is derived from an EMBL/GenBank/DDBJ whole genome shotgun (WGS) entry which is preliminary data.</text>
</comment>
<dbReference type="PROSITE" id="PS51257">
    <property type="entry name" value="PROKAR_LIPOPROTEIN"/>
    <property type="match status" value="1"/>
</dbReference>
<accession>A0A1C0Z244</accession>
<keyword evidence="2" id="KW-0378">Hydrolase</keyword>
<dbReference type="AlphaFoldDB" id="A0A1C0Z244"/>
<reference evidence="5 6" key="1">
    <citation type="submission" date="2016-07" db="EMBL/GenBank/DDBJ databases">
        <title>Caryophanon latum genome sequencing.</title>
        <authorList>
            <person name="Verma A."/>
            <person name="Pal Y."/>
            <person name="Krishnamurthi S."/>
        </authorList>
    </citation>
    <scope>NUCLEOTIDE SEQUENCE [LARGE SCALE GENOMIC DNA]</scope>
    <source>
        <strain evidence="5 6">DSM 14151</strain>
    </source>
</reference>
<dbReference type="NCBIfam" id="NF003740">
    <property type="entry name" value="PRK05337.1"/>
    <property type="match status" value="1"/>
</dbReference>
<keyword evidence="3" id="KW-0326">Glycosidase</keyword>
<comment type="similarity">
    <text evidence="1">Belongs to the glycosyl hydrolase 3 family.</text>
</comment>
<organism evidence="5 6">
    <name type="scientific">Caryophanon latum</name>
    <dbReference type="NCBI Taxonomy" id="33977"/>
    <lineage>
        <taxon>Bacteria</taxon>
        <taxon>Bacillati</taxon>
        <taxon>Bacillota</taxon>
        <taxon>Bacilli</taxon>
        <taxon>Bacillales</taxon>
        <taxon>Caryophanaceae</taxon>
        <taxon>Caryophanon</taxon>
    </lineage>
</organism>
<gene>
    <name evidence="5" type="ORF">A6K76_05075</name>
</gene>
<sequence>MRKRLLLLFFVAILGGCTTPTEQPAPINDNRFAEHVADAKLLFETNVELGITEEQYALPLENISYEATNGIITKITKTIEPIPIDAVTLREPLALDDLHTLRWTSEGDIVTALHITRNVETLKQHVYAMPLKERVGHLIVAGFEGTTVTPALQQAVEEHFISNVILFSKNITSDAQLRDFSTQFHALTHNEPLSLSIDEEGGNVSRLPNELASIPTAATLAQRYSVDEVQQIAQHIGKALAAYGIHVDFAPVMDVNSNPNNPVIGTRSFSSNPQTAADYALAFHRGLRAANMTTSAKHFPGHGDTDVDSHLALPVLQQSRQELEQTELIPFRRAIEANVPMIMVGHLLVPALDPEYPASLSKKVMTDLLRNELGYSGIIITDDVTMQALDLPIENIAVQTIAAGADIVLVGHDLQKALAAQQAIIAAVESGELSEQRVNNSVLRVLREKRKRGEANVQHFSVKEWNDTLQQLLQ</sequence>
<dbReference type="InterPro" id="IPR001764">
    <property type="entry name" value="Glyco_hydro_3_N"/>
</dbReference>
<dbReference type="Gene3D" id="3.20.20.300">
    <property type="entry name" value="Glycoside hydrolase, family 3, N-terminal domain"/>
    <property type="match status" value="1"/>
</dbReference>
<dbReference type="GO" id="GO:0009254">
    <property type="term" value="P:peptidoglycan turnover"/>
    <property type="evidence" value="ECO:0007669"/>
    <property type="project" value="TreeGrafter"/>
</dbReference>